<dbReference type="CDD" id="cd00834">
    <property type="entry name" value="KAS_I_II"/>
    <property type="match status" value="1"/>
</dbReference>
<sequence>MTGIGVVAPGGIGTKPYWELLTAGRTATRAISFFDASQFRSRVAAECDFDPAAAGLTQRQIRQWDRTTQFAVVAAREAFGDSGVLDGADPERTGVMLGSACGMTQSLDREYAVVSDEGRAWLVDEAHALPYLYDYFLPSSMAVEIAWLAGAEGPVGIVSTGCTSGIDVVAHATDLIADGSADVMIAGASDAAISPITVACFDAIKATTPRNDEPDTASRPFDRSRNGFALGEGAAVFVLEEVERARRRGAHVYAEIAGHASRCNAYSMTGLRSDGLEMADAISTALDRARVAPQDVGYVNAHGSATKQNDRHETVAYKRSLGDHAYRVPVSSIKSMIGHSLGAICSLEVAASALTIEHSVIPPTANLHERDPECDLDYVPVTAREHPVDVVLSVASGFGGFQSAIVLTKPGRLA</sequence>
<dbReference type="PROSITE" id="PS52004">
    <property type="entry name" value="KS3_2"/>
    <property type="match status" value="1"/>
</dbReference>
<evidence type="ECO:0000313" key="6">
    <source>
        <dbReference type="Proteomes" id="UP001501116"/>
    </source>
</evidence>
<dbReference type="PANTHER" id="PTHR11712:SF336">
    <property type="entry name" value="3-OXOACYL-[ACYL-CARRIER-PROTEIN] SYNTHASE, MITOCHONDRIAL"/>
    <property type="match status" value="1"/>
</dbReference>
<dbReference type="InterPro" id="IPR018201">
    <property type="entry name" value="Ketoacyl_synth_AS"/>
</dbReference>
<dbReference type="PROSITE" id="PS00606">
    <property type="entry name" value="KS3_1"/>
    <property type="match status" value="1"/>
</dbReference>
<protein>
    <submittedName>
        <fullName evidence="5">Beta-ketoacyl-[acyl-carrier-protein] synthase family protein</fullName>
    </submittedName>
</protein>
<keyword evidence="2 3" id="KW-0808">Transferase</keyword>
<gene>
    <name evidence="5" type="ORF">GCM10009754_51760</name>
</gene>
<evidence type="ECO:0000256" key="2">
    <source>
        <dbReference type="ARBA" id="ARBA00022679"/>
    </source>
</evidence>
<dbReference type="PANTHER" id="PTHR11712">
    <property type="entry name" value="POLYKETIDE SYNTHASE-RELATED"/>
    <property type="match status" value="1"/>
</dbReference>
<dbReference type="InterPro" id="IPR016039">
    <property type="entry name" value="Thiolase-like"/>
</dbReference>
<comment type="caution">
    <text evidence="5">The sequence shown here is derived from an EMBL/GenBank/DDBJ whole genome shotgun (WGS) entry which is preliminary data.</text>
</comment>
<dbReference type="EMBL" id="BAAANN010000021">
    <property type="protein sequence ID" value="GAA1971258.1"/>
    <property type="molecule type" value="Genomic_DNA"/>
</dbReference>
<dbReference type="Proteomes" id="UP001501116">
    <property type="component" value="Unassembled WGS sequence"/>
</dbReference>
<proteinExistence type="inferred from homology"/>
<evidence type="ECO:0000313" key="5">
    <source>
        <dbReference type="EMBL" id="GAA1971258.1"/>
    </source>
</evidence>
<comment type="similarity">
    <text evidence="1 3">Belongs to the thiolase-like superfamily. Beta-ketoacyl-ACP synthases family.</text>
</comment>
<dbReference type="Pfam" id="PF02801">
    <property type="entry name" value="Ketoacyl-synt_C"/>
    <property type="match status" value="1"/>
</dbReference>
<dbReference type="InterPro" id="IPR014031">
    <property type="entry name" value="Ketoacyl_synth_C"/>
</dbReference>
<dbReference type="InterPro" id="IPR020841">
    <property type="entry name" value="PKS_Beta-ketoAc_synthase_dom"/>
</dbReference>
<keyword evidence="6" id="KW-1185">Reference proteome</keyword>
<dbReference type="InterPro" id="IPR014030">
    <property type="entry name" value="Ketoacyl_synth_N"/>
</dbReference>
<reference evidence="5 6" key="1">
    <citation type="journal article" date="2019" name="Int. J. Syst. Evol. Microbiol.">
        <title>The Global Catalogue of Microorganisms (GCM) 10K type strain sequencing project: providing services to taxonomists for standard genome sequencing and annotation.</title>
        <authorList>
            <consortium name="The Broad Institute Genomics Platform"/>
            <consortium name="The Broad Institute Genome Sequencing Center for Infectious Disease"/>
            <person name="Wu L."/>
            <person name="Ma J."/>
        </authorList>
    </citation>
    <scope>NUCLEOTIDE SEQUENCE [LARGE SCALE GENOMIC DNA]</scope>
    <source>
        <strain evidence="5 6">JCM 14545</strain>
    </source>
</reference>
<organism evidence="5 6">
    <name type="scientific">Amycolatopsis minnesotensis</name>
    <dbReference type="NCBI Taxonomy" id="337894"/>
    <lineage>
        <taxon>Bacteria</taxon>
        <taxon>Bacillati</taxon>
        <taxon>Actinomycetota</taxon>
        <taxon>Actinomycetes</taxon>
        <taxon>Pseudonocardiales</taxon>
        <taxon>Pseudonocardiaceae</taxon>
        <taxon>Amycolatopsis</taxon>
    </lineage>
</organism>
<accession>A0ABN2RLW4</accession>
<feature type="domain" description="Ketosynthase family 3 (KS3)" evidence="4">
    <location>
        <begin position="1"/>
        <end position="409"/>
    </location>
</feature>
<dbReference type="Gene3D" id="3.40.47.10">
    <property type="match status" value="2"/>
</dbReference>
<evidence type="ECO:0000259" key="4">
    <source>
        <dbReference type="PROSITE" id="PS52004"/>
    </source>
</evidence>
<dbReference type="SMART" id="SM00825">
    <property type="entry name" value="PKS_KS"/>
    <property type="match status" value="1"/>
</dbReference>
<dbReference type="InterPro" id="IPR000794">
    <property type="entry name" value="Beta-ketoacyl_synthase"/>
</dbReference>
<evidence type="ECO:0000256" key="1">
    <source>
        <dbReference type="ARBA" id="ARBA00008467"/>
    </source>
</evidence>
<dbReference type="Pfam" id="PF00109">
    <property type="entry name" value="ketoacyl-synt"/>
    <property type="match status" value="1"/>
</dbReference>
<name>A0ABN2RLW4_9PSEU</name>
<dbReference type="SUPFAM" id="SSF53901">
    <property type="entry name" value="Thiolase-like"/>
    <property type="match status" value="2"/>
</dbReference>
<evidence type="ECO:0000256" key="3">
    <source>
        <dbReference type="RuleBase" id="RU003694"/>
    </source>
</evidence>